<accession>A0A7W3HEI2</accession>
<evidence type="ECO:0000313" key="3">
    <source>
        <dbReference type="Proteomes" id="UP000533461"/>
    </source>
</evidence>
<dbReference type="RefSeq" id="WP_148735441.1">
    <property type="nucleotide sequence ID" value="NZ_JABXRP010000001.1"/>
</dbReference>
<evidence type="ECO:0000256" key="1">
    <source>
        <dbReference type="SAM" id="MobiDB-lite"/>
    </source>
</evidence>
<dbReference type="Proteomes" id="UP000533461">
    <property type="component" value="Unassembled WGS sequence"/>
</dbReference>
<reference evidence="2 3" key="1">
    <citation type="submission" date="2020-06" db="EMBL/GenBank/DDBJ databases">
        <title>REHAB project genomes.</title>
        <authorList>
            <person name="Shaw L.P."/>
        </authorList>
    </citation>
    <scope>NUCLEOTIDE SEQUENCE [LARGE SCALE GENOMIC DNA]</scope>
    <source>
        <strain evidence="2 3">RHBSTW-00074</strain>
    </source>
</reference>
<feature type="compositionally biased region" description="Basic and acidic residues" evidence="1">
    <location>
        <begin position="23"/>
        <end position="40"/>
    </location>
</feature>
<feature type="region of interest" description="Disordered" evidence="1">
    <location>
        <begin position="22"/>
        <end position="55"/>
    </location>
</feature>
<dbReference type="AlphaFoldDB" id="A0A7W3HEI2"/>
<gene>
    <name evidence="2" type="ORF">HV056_09555</name>
</gene>
<comment type="caution">
    <text evidence="2">The sequence shown here is derived from an EMBL/GenBank/DDBJ whole genome shotgun (WGS) entry which is preliminary data.</text>
</comment>
<organism evidence="2 3">
    <name type="scientific">Enterobacter asburiae</name>
    <dbReference type="NCBI Taxonomy" id="61645"/>
    <lineage>
        <taxon>Bacteria</taxon>
        <taxon>Pseudomonadati</taxon>
        <taxon>Pseudomonadota</taxon>
        <taxon>Gammaproteobacteria</taxon>
        <taxon>Enterobacterales</taxon>
        <taxon>Enterobacteriaceae</taxon>
        <taxon>Enterobacter</taxon>
        <taxon>Enterobacter cloacae complex</taxon>
    </lineage>
</organism>
<evidence type="ECO:0000313" key="2">
    <source>
        <dbReference type="EMBL" id="MBA8076802.1"/>
    </source>
</evidence>
<protein>
    <submittedName>
        <fullName evidence="2">Uncharacterized protein</fullName>
    </submittedName>
</protein>
<name>A0A7W3HEI2_ENTAS</name>
<proteinExistence type="predicted"/>
<dbReference type="EMBL" id="JABXRP010000001">
    <property type="protein sequence ID" value="MBA8076802.1"/>
    <property type="molecule type" value="Genomic_DNA"/>
</dbReference>
<sequence length="95" mass="11474">MGRYHDDDFEREDDYQSWLYYRESSHEERELQRKRARSNEKQTSNNPEPVIPPVDWPVSDVFRDYPEHQARVAAAEKKYFESRKAPDAEDENDSH</sequence>